<dbReference type="GeneID" id="69031872"/>
<name>A0ABX2VVM6_AJEDR</name>
<protein>
    <submittedName>
        <fullName evidence="2">Uncharacterized protein</fullName>
    </submittedName>
</protein>
<sequence>MADDEIQRLRQLVEDVEQARQDEKRRRQDAEQALEDEKRRRQVLAEQIRPLTLFEYLDACHTFLFRGLVPGNTKH</sequence>
<dbReference type="EMBL" id="EQ999976">
    <property type="protein sequence ID" value="OAT01213.1"/>
    <property type="molecule type" value="Genomic_DNA"/>
</dbReference>
<reference evidence="3" key="1">
    <citation type="journal article" date="2015" name="PLoS Genet.">
        <title>The dynamic genome and transcriptome of the human fungal pathogen Blastomyces and close relative Emmonsia.</title>
        <authorList>
            <person name="Munoz J.F."/>
            <person name="Gauthier G.M."/>
            <person name="Desjardins C.A."/>
            <person name="Gallo J.E."/>
            <person name="Holder J."/>
            <person name="Sullivan T.D."/>
            <person name="Marty A.J."/>
            <person name="Carmen J.C."/>
            <person name="Chen Z."/>
            <person name="Ding L."/>
            <person name="Gujja S."/>
            <person name="Magrini V."/>
            <person name="Misas E."/>
            <person name="Mitreva M."/>
            <person name="Priest M."/>
            <person name="Saif S."/>
            <person name="Whiston E.A."/>
            <person name="Young S."/>
            <person name="Zeng Q."/>
            <person name="Goldman W.E."/>
            <person name="Mardis E.R."/>
            <person name="Taylor J.W."/>
            <person name="McEwen J.G."/>
            <person name="Clay O.K."/>
            <person name="Klein B.S."/>
            <person name="Cuomo C.A."/>
        </authorList>
    </citation>
    <scope>NUCLEOTIDE SEQUENCE [LARGE SCALE GENOMIC DNA]</scope>
    <source>
        <strain evidence="3">ER-3 / ATCC MYA-2586</strain>
    </source>
</reference>
<dbReference type="RefSeq" id="XP_045280940.1">
    <property type="nucleotide sequence ID" value="XM_045426153.1"/>
</dbReference>
<keyword evidence="3" id="KW-1185">Reference proteome</keyword>
<proteinExistence type="predicted"/>
<organism evidence="2 3">
    <name type="scientific">Ajellomyces dermatitidis (strain ER-3 / ATCC MYA-2586)</name>
    <name type="common">Blastomyces dermatitidis</name>
    <dbReference type="NCBI Taxonomy" id="559297"/>
    <lineage>
        <taxon>Eukaryota</taxon>
        <taxon>Fungi</taxon>
        <taxon>Dikarya</taxon>
        <taxon>Ascomycota</taxon>
        <taxon>Pezizomycotina</taxon>
        <taxon>Eurotiomycetes</taxon>
        <taxon>Eurotiomycetidae</taxon>
        <taxon>Onygenales</taxon>
        <taxon>Ajellomycetaceae</taxon>
        <taxon>Blastomyces</taxon>
    </lineage>
</organism>
<dbReference type="Proteomes" id="UP000002039">
    <property type="component" value="Unassembled WGS sequence"/>
</dbReference>
<keyword evidence="1" id="KW-0175">Coiled coil</keyword>
<evidence type="ECO:0000313" key="2">
    <source>
        <dbReference type="EMBL" id="OAT01213.1"/>
    </source>
</evidence>
<evidence type="ECO:0000313" key="3">
    <source>
        <dbReference type="Proteomes" id="UP000002039"/>
    </source>
</evidence>
<feature type="coiled-coil region" evidence="1">
    <location>
        <begin position="2"/>
        <end position="47"/>
    </location>
</feature>
<evidence type="ECO:0000256" key="1">
    <source>
        <dbReference type="SAM" id="Coils"/>
    </source>
</evidence>
<gene>
    <name evidence="2" type="ORF">BDCG_16980</name>
</gene>
<accession>A0ABX2VVM6</accession>